<gene>
    <name evidence="2" type="ORF">IQ26_01660</name>
</gene>
<evidence type="ECO:0000256" key="1">
    <source>
        <dbReference type="SAM" id="Phobius"/>
    </source>
</evidence>
<feature type="transmembrane region" description="Helical" evidence="1">
    <location>
        <begin position="6"/>
        <end position="26"/>
    </location>
</feature>
<comment type="caution">
    <text evidence="2">The sequence shown here is derived from an EMBL/GenBank/DDBJ whole genome shotgun (WGS) entry which is preliminary data.</text>
</comment>
<keyword evidence="1" id="KW-0812">Transmembrane</keyword>
<evidence type="ECO:0000313" key="3">
    <source>
        <dbReference type="Proteomes" id="UP000317122"/>
    </source>
</evidence>
<organism evidence="2 3">
    <name type="scientific">Mesorhizobium tianshanense</name>
    <dbReference type="NCBI Taxonomy" id="39844"/>
    <lineage>
        <taxon>Bacteria</taxon>
        <taxon>Pseudomonadati</taxon>
        <taxon>Pseudomonadota</taxon>
        <taxon>Alphaproteobacteria</taxon>
        <taxon>Hyphomicrobiales</taxon>
        <taxon>Phyllobacteriaceae</taxon>
        <taxon>Mesorhizobium</taxon>
    </lineage>
</organism>
<reference evidence="2 3" key="1">
    <citation type="journal article" date="2015" name="Stand. Genomic Sci.">
        <title>Genomic Encyclopedia of Bacterial and Archaeal Type Strains, Phase III: the genomes of soil and plant-associated and newly described type strains.</title>
        <authorList>
            <person name="Whitman W.B."/>
            <person name="Woyke T."/>
            <person name="Klenk H.P."/>
            <person name="Zhou Y."/>
            <person name="Lilburn T.G."/>
            <person name="Beck B.J."/>
            <person name="De Vos P."/>
            <person name="Vandamme P."/>
            <person name="Eisen J.A."/>
            <person name="Garrity G."/>
            <person name="Hugenholtz P."/>
            <person name="Kyrpides N.C."/>
        </authorList>
    </citation>
    <scope>NUCLEOTIDE SEQUENCE [LARGE SCALE GENOMIC DNA]</scope>
    <source>
        <strain evidence="2 3">CGMCC 1.2546</strain>
    </source>
</reference>
<keyword evidence="1" id="KW-0472">Membrane</keyword>
<name>A0A562P6G9_9HYPH</name>
<evidence type="ECO:0000313" key="2">
    <source>
        <dbReference type="EMBL" id="TWI40055.1"/>
    </source>
</evidence>
<dbReference type="EMBL" id="VLKT01000008">
    <property type="protein sequence ID" value="TWI40055.1"/>
    <property type="molecule type" value="Genomic_DNA"/>
</dbReference>
<keyword evidence="1" id="KW-1133">Transmembrane helix</keyword>
<protein>
    <submittedName>
        <fullName evidence="2">Uncharacterized protein</fullName>
    </submittedName>
</protein>
<accession>A0A562P6G9</accession>
<proteinExistence type="predicted"/>
<dbReference type="AlphaFoldDB" id="A0A562P6G9"/>
<dbReference type="Proteomes" id="UP000317122">
    <property type="component" value="Unassembled WGS sequence"/>
</dbReference>
<sequence>MPDLAAIAVGIVAVVAILSALLLWLWNITMPDVSGPRTIRFRQVLNLPFIAGIWSVSPSAIDHGSDGQGVAASQLGE</sequence>
<keyword evidence="3" id="KW-1185">Reference proteome</keyword>